<keyword evidence="2" id="KW-0547">Nucleotide-binding</keyword>
<proteinExistence type="predicted"/>
<evidence type="ECO:0000256" key="2">
    <source>
        <dbReference type="ARBA" id="ARBA00022741"/>
    </source>
</evidence>
<sequence length="487" mass="53237">MLQVKNISGGYQERKIIENLSFSVKKGEIFGILGPNGSGKTTLLKMISGILPVKSGTIELAGKPLSAYSPKKLAQNIASLPQIPTQMFDYTVWETVALGRYPFQTGFFKRLTGEDEQIIQKTMEQTNISHLKNKAINELSGGEKQRVFLAQALAQNPVLLLLDEPTNHLDISHQKIMLDQLKNWTQSNGLTVVSIFHDLNLASLYCDKLLLLKDGKAVAVDNPSVVMNEKTIEQVYGVSIVKQSHPELARPQMLLIPEQKQEETYKVTKRDIVQTKELIYLKAASPLKTLSSAIIGGGFGWHSTFVNRHVDKSYNCQDSRSEMADFLQKNGFDQHATVAMMTAACLEDGVVSELEAEGVSVVIVVTAGLSNAVDAANSIKRNGIASGTINTWILINGRLSDQAFIESVMTATEAKTKALADEKVLDPVSNTIATGTSTDSILVAATQKGIFHQHAGTITTLGRLVGRGVYESTIQAIQLNKKRRGRT</sequence>
<dbReference type="Pfam" id="PF00005">
    <property type="entry name" value="ABC_tran"/>
    <property type="match status" value="1"/>
</dbReference>
<dbReference type="PANTHER" id="PTHR42794:SF1">
    <property type="entry name" value="HEMIN IMPORT ATP-BINDING PROTEIN HMUV"/>
    <property type="match status" value="1"/>
</dbReference>
<dbReference type="InterPro" id="IPR002808">
    <property type="entry name" value="AdoCbi_amidolase"/>
</dbReference>
<dbReference type="InterPro" id="IPR027417">
    <property type="entry name" value="P-loop_NTPase"/>
</dbReference>
<dbReference type="InterPro" id="IPR003593">
    <property type="entry name" value="AAA+_ATPase"/>
</dbReference>
<evidence type="ECO:0000313" key="6">
    <source>
        <dbReference type="EMBL" id="KZN94947.1"/>
    </source>
</evidence>
<keyword evidence="1" id="KW-0813">Transport</keyword>
<dbReference type="PANTHER" id="PTHR42794">
    <property type="entry name" value="HEMIN IMPORT ATP-BINDING PROTEIN HMUV"/>
    <property type="match status" value="1"/>
</dbReference>
<keyword evidence="4" id="KW-1278">Translocase</keyword>
<dbReference type="RefSeq" id="WP_063389405.1">
    <property type="nucleotide sequence ID" value="NZ_LWBR01000072.1"/>
</dbReference>
<dbReference type="Gene3D" id="3.40.50.300">
    <property type="entry name" value="P-loop containing nucleotide triphosphate hydrolases"/>
    <property type="match status" value="1"/>
</dbReference>
<protein>
    <submittedName>
        <fullName evidence="6">ABC transporter ATP-binding protein</fullName>
    </submittedName>
</protein>
<reference evidence="6 7" key="1">
    <citation type="submission" date="2016-04" db="EMBL/GenBank/DDBJ databases">
        <title>Draft genome sequence of Aeribacillus pallidus 8m3 from petroleum reservoir.</title>
        <authorList>
            <person name="Poltaraus A.B."/>
            <person name="Nazina T.N."/>
            <person name="Tourova T.P."/>
            <person name="Malakho S.M."/>
            <person name="Korshunova A.V."/>
            <person name="Sokolova D.S."/>
        </authorList>
    </citation>
    <scope>NUCLEOTIDE SEQUENCE [LARGE SCALE GENOMIC DNA]</scope>
    <source>
        <strain evidence="6 7">8m3</strain>
    </source>
</reference>
<feature type="domain" description="ABC transporter" evidence="5">
    <location>
        <begin position="2"/>
        <end position="239"/>
    </location>
</feature>
<dbReference type="OrthoDB" id="9787851at2"/>
<dbReference type="SMART" id="SM00382">
    <property type="entry name" value="AAA"/>
    <property type="match status" value="1"/>
</dbReference>
<dbReference type="Proteomes" id="UP000076476">
    <property type="component" value="Unassembled WGS sequence"/>
</dbReference>
<dbReference type="STRING" id="33936.AZI98_16830"/>
<dbReference type="CDD" id="cd03214">
    <property type="entry name" value="ABC_Iron-Siderophores_B12_Hemin"/>
    <property type="match status" value="1"/>
</dbReference>
<organism evidence="6 7">
    <name type="scientific">Aeribacillus pallidus</name>
    <dbReference type="NCBI Taxonomy" id="33936"/>
    <lineage>
        <taxon>Bacteria</taxon>
        <taxon>Bacillati</taxon>
        <taxon>Bacillota</taxon>
        <taxon>Bacilli</taxon>
        <taxon>Bacillales</taxon>
        <taxon>Bacillaceae</taxon>
        <taxon>Aeribacillus</taxon>
    </lineage>
</organism>
<dbReference type="AlphaFoldDB" id="A0A161ZQ34"/>
<dbReference type="GO" id="GO:0016887">
    <property type="term" value="F:ATP hydrolysis activity"/>
    <property type="evidence" value="ECO:0007669"/>
    <property type="project" value="InterPro"/>
</dbReference>
<dbReference type="InterPro" id="IPR003439">
    <property type="entry name" value="ABC_transporter-like_ATP-bd"/>
</dbReference>
<evidence type="ECO:0000313" key="7">
    <source>
        <dbReference type="Proteomes" id="UP000076476"/>
    </source>
</evidence>
<dbReference type="InterPro" id="IPR017871">
    <property type="entry name" value="ABC_transporter-like_CS"/>
</dbReference>
<dbReference type="FunFam" id="3.40.50.300:FF:000134">
    <property type="entry name" value="Iron-enterobactin ABC transporter ATP-binding protein"/>
    <property type="match status" value="1"/>
</dbReference>
<evidence type="ECO:0000259" key="5">
    <source>
        <dbReference type="PROSITE" id="PS50893"/>
    </source>
</evidence>
<evidence type="ECO:0000256" key="4">
    <source>
        <dbReference type="ARBA" id="ARBA00022967"/>
    </source>
</evidence>
<name>A0A161ZQ34_9BACI</name>
<evidence type="ECO:0000256" key="1">
    <source>
        <dbReference type="ARBA" id="ARBA00022448"/>
    </source>
</evidence>
<keyword evidence="3 6" id="KW-0067">ATP-binding</keyword>
<accession>A0A161ZQ34</accession>
<dbReference type="PROSITE" id="PS50893">
    <property type="entry name" value="ABC_TRANSPORTER_2"/>
    <property type="match status" value="1"/>
</dbReference>
<evidence type="ECO:0000256" key="3">
    <source>
        <dbReference type="ARBA" id="ARBA00022840"/>
    </source>
</evidence>
<keyword evidence="7" id="KW-1185">Reference proteome</keyword>
<dbReference type="EMBL" id="LWBR01000072">
    <property type="protein sequence ID" value="KZN94947.1"/>
    <property type="molecule type" value="Genomic_DNA"/>
</dbReference>
<gene>
    <name evidence="6" type="ORF">AZI98_16830</name>
</gene>
<dbReference type="Pfam" id="PF01955">
    <property type="entry name" value="CbiZ"/>
    <property type="match status" value="1"/>
</dbReference>
<dbReference type="GO" id="GO:0005524">
    <property type="term" value="F:ATP binding"/>
    <property type="evidence" value="ECO:0007669"/>
    <property type="project" value="UniProtKB-KW"/>
</dbReference>
<dbReference type="SUPFAM" id="SSF52540">
    <property type="entry name" value="P-loop containing nucleoside triphosphate hydrolases"/>
    <property type="match status" value="1"/>
</dbReference>
<comment type="caution">
    <text evidence="6">The sequence shown here is derived from an EMBL/GenBank/DDBJ whole genome shotgun (WGS) entry which is preliminary data.</text>
</comment>
<dbReference type="GeneID" id="301125633"/>
<dbReference type="PROSITE" id="PS00211">
    <property type="entry name" value="ABC_TRANSPORTER_1"/>
    <property type="match status" value="1"/>
</dbReference>